<dbReference type="GO" id="GO:0005829">
    <property type="term" value="C:cytosol"/>
    <property type="evidence" value="ECO:0007669"/>
    <property type="project" value="TreeGrafter"/>
</dbReference>
<keyword evidence="2 5" id="KW-0238">DNA-binding</keyword>
<name>K9WGE2_9CYAN</name>
<dbReference type="PANTHER" id="PTHR47894">
    <property type="entry name" value="HTH-TYPE TRANSCRIPTIONAL REGULATOR GADX"/>
    <property type="match status" value="1"/>
</dbReference>
<dbReference type="SUPFAM" id="SSF46689">
    <property type="entry name" value="Homeodomain-like"/>
    <property type="match status" value="1"/>
</dbReference>
<sequence length="343" mass="38590">MPYTVWFRYVKVVLHAAAKANLETQTLLGAVGLDSSILEATDARIPHEKVYALWREITRLSGDEAIGLRLVQLVEPEVLDVVGYAAYSSSNVGEALSRFIRYSRLIHEGAKWTLETKGNVTQITHSVPGSHLPLPGVLCQWVLATIIVNVRRMTGLNLVPLQVGFQHQQPDDISYYRELFQAPVAFEQAVNSFTFDAAWLNQPLLKSDPGLCALLDRYAEELLAKLPRTENIVDSVRQEISVGLRGGDPGLDAIAKKLKFAPRTLQRKLKEAGTSHQELLDEMRRELSIHYLQERQMAVYEVAFLLGFSETSAFHRAFKRWTGTTPGEFRRTLSESAYINVKI</sequence>
<dbReference type="HOGENOM" id="CLU_047522_1_1_3"/>
<evidence type="ECO:0000256" key="3">
    <source>
        <dbReference type="ARBA" id="ARBA00023163"/>
    </source>
</evidence>
<dbReference type="Pfam" id="PF12625">
    <property type="entry name" value="Arabinose_bd"/>
    <property type="match status" value="1"/>
</dbReference>
<reference evidence="5 6" key="1">
    <citation type="submission" date="2012-06" db="EMBL/GenBank/DDBJ databases">
        <title>Finished chromosome of genome of Microcoleus sp. PCC 7113.</title>
        <authorList>
            <consortium name="US DOE Joint Genome Institute"/>
            <person name="Gugger M."/>
            <person name="Coursin T."/>
            <person name="Rippka R."/>
            <person name="Tandeau De Marsac N."/>
            <person name="Huntemann M."/>
            <person name="Wei C.-L."/>
            <person name="Han J."/>
            <person name="Detter J.C."/>
            <person name="Han C."/>
            <person name="Tapia R."/>
            <person name="Chen A."/>
            <person name="Kyrpides N."/>
            <person name="Mavromatis K."/>
            <person name="Markowitz V."/>
            <person name="Szeto E."/>
            <person name="Ivanova N."/>
            <person name="Pagani I."/>
            <person name="Pati A."/>
            <person name="Goodwin L."/>
            <person name="Nordberg H.P."/>
            <person name="Cantor M.N."/>
            <person name="Hua S.X."/>
            <person name="Woyke T."/>
            <person name="Kerfeld C.A."/>
        </authorList>
    </citation>
    <scope>NUCLEOTIDE SEQUENCE [LARGE SCALE GENOMIC DNA]</scope>
    <source>
        <strain evidence="5 6">PCC 7113</strain>
    </source>
</reference>
<dbReference type="InterPro" id="IPR018060">
    <property type="entry name" value="HTH_AraC"/>
</dbReference>
<dbReference type="PROSITE" id="PS01124">
    <property type="entry name" value="HTH_ARAC_FAMILY_2"/>
    <property type="match status" value="1"/>
</dbReference>
<gene>
    <name evidence="5" type="ORF">Mic7113_3143</name>
</gene>
<dbReference type="Gene3D" id="1.10.10.60">
    <property type="entry name" value="Homeodomain-like"/>
    <property type="match status" value="1"/>
</dbReference>
<keyword evidence="6" id="KW-1185">Reference proteome</keyword>
<protein>
    <submittedName>
        <fullName evidence="5">DNA-binding domain-containing protein, AraC-type</fullName>
    </submittedName>
</protein>
<evidence type="ECO:0000313" key="6">
    <source>
        <dbReference type="Proteomes" id="UP000010471"/>
    </source>
</evidence>
<evidence type="ECO:0000313" key="5">
    <source>
        <dbReference type="EMBL" id="AFZ18886.1"/>
    </source>
</evidence>
<dbReference type="PANTHER" id="PTHR47894:SF1">
    <property type="entry name" value="HTH-TYPE TRANSCRIPTIONAL REGULATOR VQSM"/>
    <property type="match status" value="1"/>
</dbReference>
<dbReference type="PATRIC" id="fig|1173027.3.peg.3467"/>
<dbReference type="SMART" id="SM00342">
    <property type="entry name" value="HTH_ARAC"/>
    <property type="match status" value="1"/>
</dbReference>
<dbReference type="Pfam" id="PF12833">
    <property type="entry name" value="HTH_18"/>
    <property type="match status" value="1"/>
</dbReference>
<evidence type="ECO:0000259" key="4">
    <source>
        <dbReference type="PROSITE" id="PS01124"/>
    </source>
</evidence>
<keyword evidence="1" id="KW-0805">Transcription regulation</keyword>
<evidence type="ECO:0000256" key="1">
    <source>
        <dbReference type="ARBA" id="ARBA00023015"/>
    </source>
</evidence>
<dbReference type="Proteomes" id="UP000010471">
    <property type="component" value="Chromosome"/>
</dbReference>
<dbReference type="STRING" id="1173027.Mic7113_3143"/>
<keyword evidence="3" id="KW-0804">Transcription</keyword>
<dbReference type="OrthoDB" id="5582699at2"/>
<dbReference type="RefSeq" id="WP_015183031.1">
    <property type="nucleotide sequence ID" value="NC_019738.1"/>
</dbReference>
<dbReference type="GO" id="GO:0000976">
    <property type="term" value="F:transcription cis-regulatory region binding"/>
    <property type="evidence" value="ECO:0007669"/>
    <property type="project" value="TreeGrafter"/>
</dbReference>
<dbReference type="InterPro" id="IPR009057">
    <property type="entry name" value="Homeodomain-like_sf"/>
</dbReference>
<proteinExistence type="predicted"/>
<dbReference type="PRINTS" id="PR00032">
    <property type="entry name" value="HTHARAC"/>
</dbReference>
<dbReference type="AlphaFoldDB" id="K9WGE2"/>
<dbReference type="EMBL" id="CP003630">
    <property type="protein sequence ID" value="AFZ18886.1"/>
    <property type="molecule type" value="Genomic_DNA"/>
</dbReference>
<dbReference type="KEGG" id="mic:Mic7113_3143"/>
<dbReference type="GO" id="GO:0003700">
    <property type="term" value="F:DNA-binding transcription factor activity"/>
    <property type="evidence" value="ECO:0007669"/>
    <property type="project" value="InterPro"/>
</dbReference>
<evidence type="ECO:0000256" key="2">
    <source>
        <dbReference type="ARBA" id="ARBA00023125"/>
    </source>
</evidence>
<dbReference type="InterPro" id="IPR032687">
    <property type="entry name" value="AraC-type_N"/>
</dbReference>
<feature type="domain" description="HTH araC/xylS-type" evidence="4">
    <location>
        <begin position="234"/>
        <end position="332"/>
    </location>
</feature>
<dbReference type="InterPro" id="IPR020449">
    <property type="entry name" value="Tscrpt_reg_AraC-type_HTH"/>
</dbReference>
<dbReference type="eggNOG" id="COG2207">
    <property type="taxonomic scope" value="Bacteria"/>
</dbReference>
<organism evidence="5 6">
    <name type="scientific">Allocoleopsis franciscana PCC 7113</name>
    <dbReference type="NCBI Taxonomy" id="1173027"/>
    <lineage>
        <taxon>Bacteria</taxon>
        <taxon>Bacillati</taxon>
        <taxon>Cyanobacteriota</taxon>
        <taxon>Cyanophyceae</taxon>
        <taxon>Coleofasciculales</taxon>
        <taxon>Coleofasciculaceae</taxon>
        <taxon>Allocoleopsis</taxon>
        <taxon>Allocoleopsis franciscana</taxon>
    </lineage>
</organism>
<accession>K9WGE2</accession>